<dbReference type="InterPro" id="IPR001387">
    <property type="entry name" value="Cro/C1-type_HTH"/>
</dbReference>
<dbReference type="SMART" id="SM00530">
    <property type="entry name" value="HTH_XRE"/>
    <property type="match status" value="1"/>
</dbReference>
<evidence type="ECO:0000259" key="1">
    <source>
        <dbReference type="PROSITE" id="PS50943"/>
    </source>
</evidence>
<dbReference type="Gene3D" id="1.10.260.40">
    <property type="entry name" value="lambda repressor-like DNA-binding domains"/>
    <property type="match status" value="1"/>
</dbReference>
<dbReference type="CDD" id="cd00093">
    <property type="entry name" value="HTH_XRE"/>
    <property type="match status" value="1"/>
</dbReference>
<proteinExistence type="predicted"/>
<dbReference type="GO" id="GO:0003677">
    <property type="term" value="F:DNA binding"/>
    <property type="evidence" value="ECO:0007669"/>
    <property type="project" value="InterPro"/>
</dbReference>
<comment type="caution">
    <text evidence="2">The sequence shown here is derived from an EMBL/GenBank/DDBJ whole genome shotgun (WGS) entry which is preliminary data.</text>
</comment>
<dbReference type="InterPro" id="IPR010982">
    <property type="entry name" value="Lambda_DNA-bd_dom_sf"/>
</dbReference>
<feature type="domain" description="HTH cro/C1-type" evidence="1">
    <location>
        <begin position="21"/>
        <end position="76"/>
    </location>
</feature>
<keyword evidence="3" id="KW-1185">Reference proteome</keyword>
<dbReference type="AlphaFoldDB" id="A0A4R4SMC8"/>
<dbReference type="OrthoDB" id="4498936at2"/>
<protein>
    <submittedName>
        <fullName evidence="2">XRE family transcriptional regulator</fullName>
    </submittedName>
</protein>
<accession>A0A4R4SMC8</accession>
<evidence type="ECO:0000313" key="3">
    <source>
        <dbReference type="Proteomes" id="UP000295345"/>
    </source>
</evidence>
<reference evidence="2 3" key="1">
    <citation type="submission" date="2019-03" db="EMBL/GenBank/DDBJ databases">
        <title>Draft genome sequences of novel Actinobacteria.</title>
        <authorList>
            <person name="Sahin N."/>
            <person name="Ay H."/>
            <person name="Saygin H."/>
        </authorList>
    </citation>
    <scope>NUCLEOTIDE SEQUENCE [LARGE SCALE GENOMIC DNA]</scope>
    <source>
        <strain evidence="2 3">DSM 41900</strain>
    </source>
</reference>
<gene>
    <name evidence="2" type="ORF">E1283_31125</name>
</gene>
<dbReference type="SUPFAM" id="SSF47413">
    <property type="entry name" value="lambda repressor-like DNA-binding domains"/>
    <property type="match status" value="1"/>
</dbReference>
<dbReference type="RefSeq" id="WP_132821523.1">
    <property type="nucleotide sequence ID" value="NZ_SMKI01000502.1"/>
</dbReference>
<name>A0A4R4SMC8_9ACTN</name>
<dbReference type="EMBL" id="SMKI01000502">
    <property type="protein sequence ID" value="TDC64878.1"/>
    <property type="molecule type" value="Genomic_DNA"/>
</dbReference>
<dbReference type="Proteomes" id="UP000295345">
    <property type="component" value="Unassembled WGS sequence"/>
</dbReference>
<dbReference type="PROSITE" id="PS50943">
    <property type="entry name" value="HTH_CROC1"/>
    <property type="match status" value="1"/>
</dbReference>
<sequence length="412" mass="44238">MNWSTRSIREASRNGDYGRVVRLARTDARLSQRQLGDASGLSQSAISRLESRGAASYDMAVLARVASHLRIPLGIVGLAERVQVSGPMERRNFLTAAAATAAAPVISSIAPDRHTDDSQTAPVRMATTAYRRLDGVTPARQLIEPVRAHLQLVQNLAQGEEDDRQRARLAAAGSEAASLAGWLSWDMGDLGSARTWYGTSITAARRAGDHLLTAYQIGSMAQLEAHTGNGAQALALVTTARRQLDSPMAVADAWLLTIEALAHAAIGAAAAADRALNAAGDATDHLADEAPPPWPWVFPFNQAKVAAARLSCGVRLGLTEWISTAQDATDPVLTSGHEKQRALLLLDIAHGHLAAGRLDGAFAMARTALETGLRYRSGRTVERARTLRRAYKSRTPPRVVREFDELLHDAHL</sequence>
<evidence type="ECO:0000313" key="2">
    <source>
        <dbReference type="EMBL" id="TDC64878.1"/>
    </source>
</evidence>
<organism evidence="2 3">
    <name type="scientific">Streptomyces hainanensis</name>
    <dbReference type="NCBI Taxonomy" id="402648"/>
    <lineage>
        <taxon>Bacteria</taxon>
        <taxon>Bacillati</taxon>
        <taxon>Actinomycetota</taxon>
        <taxon>Actinomycetes</taxon>
        <taxon>Kitasatosporales</taxon>
        <taxon>Streptomycetaceae</taxon>
        <taxon>Streptomyces</taxon>
    </lineage>
</organism>
<dbReference type="Pfam" id="PF13560">
    <property type="entry name" value="HTH_31"/>
    <property type="match status" value="1"/>
</dbReference>